<name>A0A9W3BX69_RAPSA</name>
<proteinExistence type="predicted"/>
<dbReference type="KEGG" id="rsz:108808223"/>
<evidence type="ECO:0000313" key="1">
    <source>
        <dbReference type="Proteomes" id="UP000504610"/>
    </source>
</evidence>
<dbReference type="PANTHER" id="PTHR10775:SF185">
    <property type="entry name" value="OS08G0208400 PROTEIN"/>
    <property type="match status" value="1"/>
</dbReference>
<sequence>MYSSRKVAEDLRWHFSNASADGTIRHPVDSITWSQANAKWPEFASEQRNLRLGLSTDGMNPFSNQSTKHSTWPMLLVNYNMAPTLCMKAENVMLTLLIPGPSAPSNNIDVYLQPLIEDLHDLWSEGIEVYDSFSKETFNLRAMLMWTISDYPGLGTLAGCKVKGKQACHVCGKDTPFRWLKFSRKHVYLRNRRRLRPGHPYRRRQSWFDNTVEEGTVPRIQSGVEIFEQLKEFRNDFGRPLDNKGKRKRSGLVEDEELSKDEVDEESDRWRWKKRSIFFDLPYWKDLPVRHNLDVMHVEKNVSDAILSLLMQSAKSKDGLKARHDLEDMGIRKNLHVQVRGKRNNSCHLLLIGCPRRRKRSSARDCLSLEDQMATVLI</sequence>
<reference evidence="2" key="2">
    <citation type="submission" date="2025-08" db="UniProtKB">
        <authorList>
            <consortium name="RefSeq"/>
        </authorList>
    </citation>
    <scope>IDENTIFICATION</scope>
    <source>
        <tissue evidence="2">Leaf</tissue>
    </source>
</reference>
<gene>
    <name evidence="2" type="primary">LOC108808223</name>
</gene>
<dbReference type="PANTHER" id="PTHR10775">
    <property type="entry name" value="OS08G0208400 PROTEIN"/>
    <property type="match status" value="1"/>
</dbReference>
<keyword evidence="1" id="KW-1185">Reference proteome</keyword>
<dbReference type="GeneID" id="108808223"/>
<dbReference type="RefSeq" id="XP_056843843.1">
    <property type="nucleotide sequence ID" value="XM_056987863.1"/>
</dbReference>
<dbReference type="AlphaFoldDB" id="A0A9W3BX69"/>
<dbReference type="InterPro" id="IPR004242">
    <property type="entry name" value="Transposase_21"/>
</dbReference>
<evidence type="ECO:0000313" key="2">
    <source>
        <dbReference type="RefSeq" id="XP_056843843.1"/>
    </source>
</evidence>
<accession>A0A9W3BX69</accession>
<dbReference type="Proteomes" id="UP000504610">
    <property type="component" value="Chromosome 6"/>
</dbReference>
<dbReference type="OrthoDB" id="1304617at2759"/>
<reference evidence="1" key="1">
    <citation type="journal article" date="2019" name="Database">
        <title>The radish genome database (RadishGD): an integrated information resource for radish genomics.</title>
        <authorList>
            <person name="Yu H.J."/>
            <person name="Baek S."/>
            <person name="Lee Y.J."/>
            <person name="Cho A."/>
            <person name="Mun J.H."/>
        </authorList>
    </citation>
    <scope>NUCLEOTIDE SEQUENCE [LARGE SCALE GENOMIC DNA]</scope>
    <source>
        <strain evidence="1">cv. WK10039</strain>
    </source>
</reference>
<organism evidence="1 2">
    <name type="scientific">Raphanus sativus</name>
    <name type="common">Radish</name>
    <name type="synonym">Raphanus raphanistrum var. sativus</name>
    <dbReference type="NCBI Taxonomy" id="3726"/>
    <lineage>
        <taxon>Eukaryota</taxon>
        <taxon>Viridiplantae</taxon>
        <taxon>Streptophyta</taxon>
        <taxon>Embryophyta</taxon>
        <taxon>Tracheophyta</taxon>
        <taxon>Spermatophyta</taxon>
        <taxon>Magnoliopsida</taxon>
        <taxon>eudicotyledons</taxon>
        <taxon>Gunneridae</taxon>
        <taxon>Pentapetalae</taxon>
        <taxon>rosids</taxon>
        <taxon>malvids</taxon>
        <taxon>Brassicales</taxon>
        <taxon>Brassicaceae</taxon>
        <taxon>Brassiceae</taxon>
        <taxon>Raphanus</taxon>
    </lineage>
</organism>
<dbReference type="Pfam" id="PF02992">
    <property type="entry name" value="Transposase_21"/>
    <property type="match status" value="1"/>
</dbReference>
<protein>
    <submittedName>
        <fullName evidence="2">Uncharacterized protein LOC108808223 isoform X1</fullName>
    </submittedName>
</protein>